<keyword evidence="2" id="KW-1185">Reference proteome</keyword>
<evidence type="ECO:0000313" key="2">
    <source>
        <dbReference type="Proteomes" id="UP000812270"/>
    </source>
</evidence>
<dbReference type="Proteomes" id="UP000812270">
    <property type="component" value="Unassembled WGS sequence"/>
</dbReference>
<dbReference type="RefSeq" id="WP_217789462.1">
    <property type="nucleotide sequence ID" value="NZ_JAHSPG010000001.1"/>
</dbReference>
<comment type="caution">
    <text evidence="1">The sequence shown here is derived from an EMBL/GenBank/DDBJ whole genome shotgun (WGS) entry which is preliminary data.</text>
</comment>
<gene>
    <name evidence="1" type="ORF">KTO63_02080</name>
</gene>
<sequence>MTFTEYNLLGQEMIYSVYTFPIKPVAFTDIFLNPEKFSKIQPWLGEIFSIASQKPSINTFQSSKGSKGYLSFGKMAMDGKKDFLWLEKYVGTEGWNHCHTDFWVPQKTTAIKNYVFPEIVVCIYGDGKLRSNPSNENFYCNNFSIIIKDELLQDEAREKITGAVGKIKEQLHDCYYFHFKAPWVKCDNVMISETGAATFILRYTLANVDGAFLSLGCIDYFTDCKWKSIYCDESEIIEKALL</sequence>
<proteinExistence type="predicted"/>
<accession>A0A9E2S645</accession>
<protein>
    <submittedName>
        <fullName evidence="1">Uncharacterized protein</fullName>
    </submittedName>
</protein>
<evidence type="ECO:0000313" key="1">
    <source>
        <dbReference type="EMBL" id="MBV4355918.1"/>
    </source>
</evidence>
<organism evidence="1 2">
    <name type="scientific">Pinibacter aurantiacus</name>
    <dbReference type="NCBI Taxonomy" id="2851599"/>
    <lineage>
        <taxon>Bacteria</taxon>
        <taxon>Pseudomonadati</taxon>
        <taxon>Bacteroidota</taxon>
        <taxon>Chitinophagia</taxon>
        <taxon>Chitinophagales</taxon>
        <taxon>Chitinophagaceae</taxon>
        <taxon>Pinibacter</taxon>
    </lineage>
</organism>
<dbReference type="AlphaFoldDB" id="A0A9E2S645"/>
<dbReference type="EMBL" id="JAHSPG010000001">
    <property type="protein sequence ID" value="MBV4355918.1"/>
    <property type="molecule type" value="Genomic_DNA"/>
</dbReference>
<name>A0A9E2S645_9BACT</name>
<reference evidence="1" key="1">
    <citation type="submission" date="2021-06" db="EMBL/GenBank/DDBJ databases">
        <authorList>
            <person name="Huq M.A."/>
        </authorList>
    </citation>
    <scope>NUCLEOTIDE SEQUENCE</scope>
    <source>
        <strain evidence="1">MAH-26</strain>
    </source>
</reference>